<dbReference type="EMBL" id="CP000390">
    <property type="protein sequence ID" value="ABG64671.1"/>
    <property type="molecule type" value="Genomic_DNA"/>
</dbReference>
<dbReference type="PANTHER" id="PTHR42928">
    <property type="entry name" value="TRICARBOXYLATE-BINDING PROTEIN"/>
    <property type="match status" value="1"/>
</dbReference>
<dbReference type="PIRSF" id="PIRSF017082">
    <property type="entry name" value="YflP"/>
    <property type="match status" value="1"/>
</dbReference>
<dbReference type="CDD" id="cd07012">
    <property type="entry name" value="PBP2_Bug_TTT"/>
    <property type="match status" value="1"/>
</dbReference>
<accession>Q11D54</accession>
<feature type="signal peptide" evidence="2">
    <location>
        <begin position="1"/>
        <end position="24"/>
    </location>
</feature>
<sequence length="326" mass="34742" precursor="true">MFRHILSGSAALVAAVAIALPAVAQEWRPSRPVDLIVPSGAGGGHDNNARLLGAIMEKYAGQPINIINQPAGGGVVAYREMRDAEPDGHKIGQVSVSIVSDQFRIEGVDYNKDSYAYIGQISADQNVLVVAANGPYGEMDVTQFIEAAKAEPQAIAFGVSGNWTNHDYTRYQIEQATGAQFLRVPIKGGAQIVLSLLSGDVQAGALYPSEIKAQVDAGQLKPLAHNGSEPLAAWPDVPSFSSLGLEVNLAIWRALVMPKDTPEEIRKGWESILEQAMNDPALKEGYANAGIGYAYRNAEDTIELVNEAEAAYRSISEAAGVQKASQ</sequence>
<organism evidence="3">
    <name type="scientific">Chelativorans sp. (strain BNC1)</name>
    <dbReference type="NCBI Taxonomy" id="266779"/>
    <lineage>
        <taxon>Bacteria</taxon>
        <taxon>Pseudomonadati</taxon>
        <taxon>Pseudomonadota</taxon>
        <taxon>Alphaproteobacteria</taxon>
        <taxon>Hyphomicrobiales</taxon>
        <taxon>Phyllobacteriaceae</taxon>
        <taxon>Chelativorans</taxon>
    </lineage>
</organism>
<dbReference type="STRING" id="266779.Meso_3300"/>
<dbReference type="OrthoDB" id="8443386at2"/>
<feature type="chain" id="PRO_5004180195" evidence="2">
    <location>
        <begin position="25"/>
        <end position="326"/>
    </location>
</feature>
<dbReference type="AlphaFoldDB" id="Q11D54"/>
<dbReference type="SUPFAM" id="SSF53850">
    <property type="entry name" value="Periplasmic binding protein-like II"/>
    <property type="match status" value="1"/>
</dbReference>
<dbReference type="InterPro" id="IPR005064">
    <property type="entry name" value="BUG"/>
</dbReference>
<dbReference type="eggNOG" id="COG3181">
    <property type="taxonomic scope" value="Bacteria"/>
</dbReference>
<dbReference type="HOGENOM" id="CLU_045683_1_1_5"/>
<evidence type="ECO:0000313" key="3">
    <source>
        <dbReference type="EMBL" id="ABG64671.1"/>
    </source>
</evidence>
<dbReference type="Gene3D" id="3.40.190.10">
    <property type="entry name" value="Periplasmic binding protein-like II"/>
    <property type="match status" value="1"/>
</dbReference>
<gene>
    <name evidence="3" type="ordered locus">Meso_3300</name>
</gene>
<comment type="similarity">
    <text evidence="1">Belongs to the UPF0065 (bug) family.</text>
</comment>
<reference evidence="3" key="1">
    <citation type="submission" date="2006-06" db="EMBL/GenBank/DDBJ databases">
        <title>Complete sequence of chromosome of Chelativorans sp. BNC1.</title>
        <authorList>
            <consortium name="US DOE Joint Genome Institute"/>
            <person name="Copeland A."/>
            <person name="Lucas S."/>
            <person name="Lapidus A."/>
            <person name="Barry K."/>
            <person name="Detter J.C."/>
            <person name="Glavina del Rio T."/>
            <person name="Hammon N."/>
            <person name="Israni S."/>
            <person name="Dalin E."/>
            <person name="Tice H."/>
            <person name="Pitluck S."/>
            <person name="Chertkov O."/>
            <person name="Brettin T."/>
            <person name="Bruce D."/>
            <person name="Han C."/>
            <person name="Tapia R."/>
            <person name="Gilna P."/>
            <person name="Schmutz J."/>
            <person name="Larimer F."/>
            <person name="Land M."/>
            <person name="Hauser L."/>
            <person name="Kyrpides N."/>
            <person name="Mikhailova N."/>
            <person name="Richardson P."/>
        </authorList>
    </citation>
    <scope>NUCLEOTIDE SEQUENCE</scope>
    <source>
        <strain evidence="3">BNC1</strain>
    </source>
</reference>
<dbReference type="PANTHER" id="PTHR42928:SF5">
    <property type="entry name" value="BLR1237 PROTEIN"/>
    <property type="match status" value="1"/>
</dbReference>
<dbReference type="Pfam" id="PF03401">
    <property type="entry name" value="TctC"/>
    <property type="match status" value="1"/>
</dbReference>
<keyword evidence="2" id="KW-0732">Signal</keyword>
<proteinExistence type="inferred from homology"/>
<evidence type="ECO:0000256" key="2">
    <source>
        <dbReference type="SAM" id="SignalP"/>
    </source>
</evidence>
<dbReference type="KEGG" id="mes:Meso_3300"/>
<evidence type="ECO:0000256" key="1">
    <source>
        <dbReference type="ARBA" id="ARBA00006987"/>
    </source>
</evidence>
<protein>
    <submittedName>
        <fullName evidence="3">Uncharacterized protein UPF0065</fullName>
    </submittedName>
</protein>
<dbReference type="Gene3D" id="3.40.190.150">
    <property type="entry name" value="Bordetella uptake gene, domain 1"/>
    <property type="match status" value="1"/>
</dbReference>
<name>Q11D54_CHESB</name>
<dbReference type="InterPro" id="IPR042100">
    <property type="entry name" value="Bug_dom1"/>
</dbReference>